<evidence type="ECO:0000313" key="8">
    <source>
        <dbReference type="EMBL" id="KAK8023270.1"/>
    </source>
</evidence>
<evidence type="ECO:0000256" key="3">
    <source>
        <dbReference type="ARBA" id="ARBA00022729"/>
    </source>
</evidence>
<dbReference type="InterPro" id="IPR012951">
    <property type="entry name" value="BBE"/>
</dbReference>
<organism evidence="8 9">
    <name type="scientific">Apiospora marii</name>
    <dbReference type="NCBI Taxonomy" id="335849"/>
    <lineage>
        <taxon>Eukaryota</taxon>
        <taxon>Fungi</taxon>
        <taxon>Dikarya</taxon>
        <taxon>Ascomycota</taxon>
        <taxon>Pezizomycotina</taxon>
        <taxon>Sordariomycetes</taxon>
        <taxon>Xylariomycetidae</taxon>
        <taxon>Amphisphaeriales</taxon>
        <taxon>Apiosporaceae</taxon>
        <taxon>Apiospora</taxon>
    </lineage>
</organism>
<dbReference type="InterPro" id="IPR016169">
    <property type="entry name" value="FAD-bd_PCMH_sub2"/>
</dbReference>
<comment type="caution">
    <text evidence="8">The sequence shown here is derived from an EMBL/GenBank/DDBJ whole genome shotgun (WGS) entry which is preliminary data.</text>
</comment>
<dbReference type="Gene3D" id="3.30.465.10">
    <property type="match status" value="1"/>
</dbReference>
<feature type="chain" id="PRO_5046342926" description="FAD-binding PCMH-type domain-containing protein" evidence="6">
    <location>
        <begin position="18"/>
        <end position="489"/>
    </location>
</feature>
<dbReference type="SUPFAM" id="SSF55103">
    <property type="entry name" value="FAD-linked oxidases, C-terminal domain"/>
    <property type="match status" value="1"/>
</dbReference>
<dbReference type="Pfam" id="PF08031">
    <property type="entry name" value="BBE"/>
    <property type="match status" value="1"/>
</dbReference>
<evidence type="ECO:0000256" key="1">
    <source>
        <dbReference type="ARBA" id="ARBA00005466"/>
    </source>
</evidence>
<dbReference type="PROSITE" id="PS51387">
    <property type="entry name" value="FAD_PCMH"/>
    <property type="match status" value="1"/>
</dbReference>
<feature type="signal peptide" evidence="6">
    <location>
        <begin position="1"/>
        <end position="17"/>
    </location>
</feature>
<gene>
    <name evidence="8" type="ORF">PG991_006509</name>
</gene>
<comment type="similarity">
    <text evidence="1">Belongs to the oxygen-dependent FAD-linked oxidoreductase family.</text>
</comment>
<dbReference type="InterPro" id="IPR036318">
    <property type="entry name" value="FAD-bd_PCMH-like_sf"/>
</dbReference>
<dbReference type="InterPro" id="IPR016166">
    <property type="entry name" value="FAD-bd_PCMH"/>
</dbReference>
<evidence type="ECO:0000256" key="4">
    <source>
        <dbReference type="ARBA" id="ARBA00022827"/>
    </source>
</evidence>
<dbReference type="SUPFAM" id="SSF56176">
    <property type="entry name" value="FAD-binding/transporter-associated domain-like"/>
    <property type="match status" value="1"/>
</dbReference>
<sequence>MRFLVNLSLAVSALASAIPTGNTKLTTQSISPFVAPGTEVAFLPHHNLPHKFTQRHSTFANPSYVLAVQPLTIEDLATTVKLANEQGVPFMATGGGHGISTGFANVQNAIDIDLSNFNATSLYLDDNLVTVGAANNLADFADTLYKAGKEISTGNSPCVSAIGATIGAGVGPMQGLHGLMIDSLRSVRMVTAAGDIVTASQSENPDLFWAVRGAGANFGIITEATYEVYDATHGGRHVNADFEFPPTAHVGLFQLLQAWDDDGVFPKEMALSVTIGYDHETSSPTLSATAYFFGPHAAAAPYLAQLAALGPTKWHNETVGWNGMTQAAGFGQTFAKACRGGKYTNHWTAGLRRTDVPTWSAVYAGLARWSATRPWVRGSVILQRYNAGVTKQLPEAQQGVYPWRDIGTLVLMKATYDGPAHDAEVADFFEPWRKEIYRTSGFDAPRVYINYAHGDEGAGAWYGPSLARLRALKREWDPQNRLGPGFPIS</sequence>
<evidence type="ECO:0000256" key="6">
    <source>
        <dbReference type="SAM" id="SignalP"/>
    </source>
</evidence>
<evidence type="ECO:0000256" key="5">
    <source>
        <dbReference type="ARBA" id="ARBA00023002"/>
    </source>
</evidence>
<protein>
    <recommendedName>
        <fullName evidence="7">FAD-binding PCMH-type domain-containing protein</fullName>
    </recommendedName>
</protein>
<dbReference type="PANTHER" id="PTHR42973">
    <property type="entry name" value="BINDING OXIDOREDUCTASE, PUTATIVE (AFU_ORTHOLOGUE AFUA_1G17690)-RELATED"/>
    <property type="match status" value="1"/>
</dbReference>
<dbReference type="InterPro" id="IPR016164">
    <property type="entry name" value="FAD-linked_Oxase-like_C"/>
</dbReference>
<name>A0ABR1S0S6_9PEZI</name>
<dbReference type="Gene3D" id="3.40.462.20">
    <property type="match status" value="1"/>
</dbReference>
<feature type="domain" description="FAD-binding PCMH-type" evidence="7">
    <location>
        <begin position="58"/>
        <end position="231"/>
    </location>
</feature>
<keyword evidence="3 6" id="KW-0732">Signal</keyword>
<evidence type="ECO:0000259" key="7">
    <source>
        <dbReference type="PROSITE" id="PS51387"/>
    </source>
</evidence>
<dbReference type="InterPro" id="IPR050416">
    <property type="entry name" value="FAD-linked_Oxidoreductase"/>
</dbReference>
<evidence type="ECO:0000313" key="9">
    <source>
        <dbReference type="Proteomes" id="UP001396898"/>
    </source>
</evidence>
<dbReference type="PANTHER" id="PTHR42973:SF32">
    <property type="entry name" value="FAD-LINKED OXIDOREDUCTASE AFOF"/>
    <property type="match status" value="1"/>
</dbReference>
<dbReference type="Proteomes" id="UP001396898">
    <property type="component" value="Unassembled WGS sequence"/>
</dbReference>
<keyword evidence="4" id="KW-0274">FAD</keyword>
<proteinExistence type="inferred from homology"/>
<keyword evidence="5" id="KW-0560">Oxidoreductase</keyword>
<accession>A0ABR1S0S6</accession>
<evidence type="ECO:0000256" key="2">
    <source>
        <dbReference type="ARBA" id="ARBA00022630"/>
    </source>
</evidence>
<reference evidence="8 9" key="1">
    <citation type="submission" date="2023-01" db="EMBL/GenBank/DDBJ databases">
        <title>Analysis of 21 Apiospora genomes using comparative genomics revels a genus with tremendous synthesis potential of carbohydrate active enzymes and secondary metabolites.</title>
        <authorList>
            <person name="Sorensen T."/>
        </authorList>
    </citation>
    <scope>NUCLEOTIDE SEQUENCE [LARGE SCALE GENOMIC DNA]</scope>
    <source>
        <strain evidence="8 9">CBS 20057</strain>
    </source>
</reference>
<keyword evidence="2" id="KW-0285">Flavoprotein</keyword>
<dbReference type="EMBL" id="JAQQWI010000008">
    <property type="protein sequence ID" value="KAK8023270.1"/>
    <property type="molecule type" value="Genomic_DNA"/>
</dbReference>
<dbReference type="InterPro" id="IPR006094">
    <property type="entry name" value="Oxid_FAD_bind_N"/>
</dbReference>
<keyword evidence="9" id="KW-1185">Reference proteome</keyword>
<dbReference type="Pfam" id="PF01565">
    <property type="entry name" value="FAD_binding_4"/>
    <property type="match status" value="1"/>
</dbReference>